<proteinExistence type="predicted"/>
<reference evidence="1 3" key="1">
    <citation type="submission" date="2018-05" db="EMBL/GenBank/DDBJ databases">
        <title>Genomic Encyclopedia of Type Strains, Phase IV (KMG-IV): sequencing the most valuable type-strain genomes for metagenomic binning, comparative biology and taxonomic classification.</title>
        <authorList>
            <person name="Goeker M."/>
        </authorList>
    </citation>
    <scope>NUCLEOTIDE SEQUENCE [LARGE SCALE GENOMIC DNA]</scope>
    <source>
        <strain evidence="2 4">DSM 45479</strain>
        <strain evidence="1 3">DSM 45480</strain>
    </source>
</reference>
<dbReference type="EMBL" id="QGHB01000002">
    <property type="protein sequence ID" value="PWK89119.1"/>
    <property type="molecule type" value="Genomic_DNA"/>
</dbReference>
<accession>A0A316I7V4</accession>
<protein>
    <submittedName>
        <fullName evidence="1">Intein</fullName>
    </submittedName>
</protein>
<dbReference type="SUPFAM" id="SSF51294">
    <property type="entry name" value="Hedgehog/intein (Hint) domain"/>
    <property type="match status" value="1"/>
</dbReference>
<dbReference type="InterPro" id="IPR036844">
    <property type="entry name" value="Hint_dom_sf"/>
</dbReference>
<dbReference type="Proteomes" id="UP000246005">
    <property type="component" value="Unassembled WGS sequence"/>
</dbReference>
<dbReference type="PROSITE" id="PS50818">
    <property type="entry name" value="INTEIN_C_TER"/>
    <property type="match status" value="1"/>
</dbReference>
<evidence type="ECO:0000313" key="3">
    <source>
        <dbReference type="Proteomes" id="UP000246005"/>
    </source>
</evidence>
<dbReference type="Proteomes" id="UP000248714">
    <property type="component" value="Unassembled WGS sequence"/>
</dbReference>
<dbReference type="InterPro" id="IPR030934">
    <property type="entry name" value="Intein_C"/>
</dbReference>
<dbReference type="RefSeq" id="WP_109634004.1">
    <property type="nucleotide sequence ID" value="NZ_QGHB01000002.1"/>
</dbReference>
<dbReference type="Pfam" id="PF07591">
    <property type="entry name" value="PT-HINT"/>
    <property type="match status" value="1"/>
</dbReference>
<evidence type="ECO:0000313" key="4">
    <source>
        <dbReference type="Proteomes" id="UP000248714"/>
    </source>
</evidence>
<organism evidence="1 3">
    <name type="scientific">Lentzea atacamensis</name>
    <dbReference type="NCBI Taxonomy" id="531938"/>
    <lineage>
        <taxon>Bacteria</taxon>
        <taxon>Bacillati</taxon>
        <taxon>Actinomycetota</taxon>
        <taxon>Actinomycetes</taxon>
        <taxon>Pseudonocardiales</taxon>
        <taxon>Pseudonocardiaceae</taxon>
        <taxon>Lentzea</taxon>
    </lineage>
</organism>
<comment type="caution">
    <text evidence="1">The sequence shown here is derived from an EMBL/GenBank/DDBJ whole genome shotgun (WGS) entry which is preliminary data.</text>
</comment>
<sequence>MTATGGHPFWVSDKAAWVEAKDLVPGDDIRTAEDRSSKVTATARRTEHLTVYNLTVDGLHTYYVQAGDASVLVHNCGLSNNASPEKQRLEIDAAQKRNVTPAVMREGTGYGGLRDALGGETDFKWAVVAGEAGSHELRVMPAYAGGRSAGDWPRMEMAHTVLAGFEGKVLSAGSGNLDDLFQMASINNWSGHFEPGEELMGIAEAAFGRAGIETITVPRG</sequence>
<evidence type="ECO:0000313" key="1">
    <source>
        <dbReference type="EMBL" id="PWK89119.1"/>
    </source>
</evidence>
<dbReference type="Gene3D" id="2.170.16.10">
    <property type="entry name" value="Hedgehog/Intein (Hint) domain"/>
    <property type="match status" value="1"/>
</dbReference>
<name>A0A316I7V4_9PSEU</name>
<dbReference type="OrthoDB" id="291011at2"/>
<dbReference type="NCBIfam" id="TIGR01443">
    <property type="entry name" value="intein_Cterm"/>
    <property type="match status" value="1"/>
</dbReference>
<evidence type="ECO:0000313" key="2">
    <source>
        <dbReference type="EMBL" id="RAS61839.1"/>
    </source>
</evidence>
<gene>
    <name evidence="2" type="ORF">C8D87_109286</name>
    <name evidence="1" type="ORF">C8D88_102390</name>
</gene>
<keyword evidence="4" id="KW-1185">Reference proteome</keyword>
<dbReference type="AlphaFoldDB" id="A0A316I7V4"/>
<dbReference type="EMBL" id="QLTT01000009">
    <property type="protein sequence ID" value="RAS61839.1"/>
    <property type="molecule type" value="Genomic_DNA"/>
</dbReference>
<dbReference type="CDD" id="cd00081">
    <property type="entry name" value="Hint"/>
    <property type="match status" value="1"/>
</dbReference>